<name>A0A147I5C2_9SPHN</name>
<dbReference type="InterPro" id="IPR036390">
    <property type="entry name" value="WH_DNA-bd_sf"/>
</dbReference>
<dbReference type="Pfam" id="PF03551">
    <property type="entry name" value="PadR"/>
    <property type="match status" value="1"/>
</dbReference>
<dbReference type="InterPro" id="IPR005149">
    <property type="entry name" value="Tscrpt_reg_PadR_N"/>
</dbReference>
<dbReference type="InterPro" id="IPR036388">
    <property type="entry name" value="WH-like_DNA-bd_sf"/>
</dbReference>
<dbReference type="Gene3D" id="1.10.10.10">
    <property type="entry name" value="Winged helix-like DNA-binding domain superfamily/Winged helix DNA-binding domain"/>
    <property type="match status" value="1"/>
</dbReference>
<comment type="caution">
    <text evidence="2">The sequence shown here is derived from an EMBL/GenBank/DDBJ whole genome shotgun (WGS) entry which is preliminary data.</text>
</comment>
<dbReference type="PANTHER" id="PTHR33169">
    <property type="entry name" value="PADR-FAMILY TRANSCRIPTIONAL REGULATOR"/>
    <property type="match status" value="1"/>
</dbReference>
<dbReference type="SUPFAM" id="SSF46785">
    <property type="entry name" value="Winged helix' DNA-binding domain"/>
    <property type="match status" value="1"/>
</dbReference>
<dbReference type="PATRIC" id="fig|869719.3.peg.833"/>
<dbReference type="Proteomes" id="UP000074310">
    <property type="component" value="Unassembled WGS sequence"/>
</dbReference>
<evidence type="ECO:0000313" key="2">
    <source>
        <dbReference type="EMBL" id="KTT73808.1"/>
    </source>
</evidence>
<reference evidence="2 3" key="1">
    <citation type="journal article" date="2016" name="Front. Microbiol.">
        <title>Genomic Resource of Rice Seed Associated Bacteria.</title>
        <authorList>
            <person name="Midha S."/>
            <person name="Bansal K."/>
            <person name="Sharma S."/>
            <person name="Kumar N."/>
            <person name="Patil P.P."/>
            <person name="Chaudhry V."/>
            <person name="Patil P.B."/>
        </authorList>
    </citation>
    <scope>NUCLEOTIDE SEQUENCE [LARGE SCALE GENOMIC DNA]</scope>
    <source>
        <strain evidence="2 3">NS334</strain>
    </source>
</reference>
<feature type="domain" description="Transcription regulator PadR N-terminal" evidence="1">
    <location>
        <begin position="16"/>
        <end position="79"/>
    </location>
</feature>
<evidence type="ECO:0000313" key="3">
    <source>
        <dbReference type="Proteomes" id="UP000074310"/>
    </source>
</evidence>
<gene>
    <name evidence="2" type="ORF">NS334_06750</name>
</gene>
<protein>
    <submittedName>
        <fullName evidence="2">Transcriptional regulator</fullName>
    </submittedName>
</protein>
<proteinExistence type="predicted"/>
<sequence>MARSRQPSKQMRLLLAVLSTQRSEWRHGYDLLKDTGLSSGTLYPLLMRMSDNGLVEAEWREPAQPGRPPRHVYRLTASGFALAMELTGENSALSGKEMLA</sequence>
<organism evidence="2 3">
    <name type="scientific">Sphingomonas endophytica</name>
    <dbReference type="NCBI Taxonomy" id="869719"/>
    <lineage>
        <taxon>Bacteria</taxon>
        <taxon>Pseudomonadati</taxon>
        <taxon>Pseudomonadota</taxon>
        <taxon>Alphaproteobacteria</taxon>
        <taxon>Sphingomonadales</taxon>
        <taxon>Sphingomonadaceae</taxon>
        <taxon>Sphingomonas</taxon>
    </lineage>
</organism>
<keyword evidence="3" id="KW-1185">Reference proteome</keyword>
<evidence type="ECO:0000259" key="1">
    <source>
        <dbReference type="Pfam" id="PF03551"/>
    </source>
</evidence>
<dbReference type="AlphaFoldDB" id="A0A147I5C2"/>
<dbReference type="InterPro" id="IPR052509">
    <property type="entry name" value="Metal_resp_DNA-bind_regulator"/>
</dbReference>
<accession>A0A147I5C2</accession>
<dbReference type="EMBL" id="LDTB01000015">
    <property type="protein sequence ID" value="KTT73808.1"/>
    <property type="molecule type" value="Genomic_DNA"/>
</dbReference>
<dbReference type="PANTHER" id="PTHR33169:SF14">
    <property type="entry name" value="TRANSCRIPTIONAL REGULATOR RV3488"/>
    <property type="match status" value="1"/>
</dbReference>